<organism evidence="8">
    <name type="scientific">Candidatus Kentrum sp. UNK</name>
    <dbReference type="NCBI Taxonomy" id="2126344"/>
    <lineage>
        <taxon>Bacteria</taxon>
        <taxon>Pseudomonadati</taxon>
        <taxon>Pseudomonadota</taxon>
        <taxon>Gammaproteobacteria</taxon>
        <taxon>Candidatus Kentrum</taxon>
    </lineage>
</organism>
<evidence type="ECO:0000256" key="6">
    <source>
        <dbReference type="RuleBase" id="RU366058"/>
    </source>
</evidence>
<dbReference type="EMBL" id="CAADFZ010000005">
    <property type="protein sequence ID" value="VFK58839.1"/>
    <property type="molecule type" value="Genomic_DNA"/>
</dbReference>
<dbReference type="PANTHER" id="PTHR12677">
    <property type="entry name" value="GOLGI APPARATUS MEMBRANE PROTEIN TVP38-RELATED"/>
    <property type="match status" value="1"/>
</dbReference>
<dbReference type="GO" id="GO:0005886">
    <property type="term" value="C:plasma membrane"/>
    <property type="evidence" value="ECO:0007669"/>
    <property type="project" value="UniProtKB-SubCell"/>
</dbReference>
<feature type="transmembrane region" description="Helical" evidence="6">
    <location>
        <begin position="192"/>
        <end position="213"/>
    </location>
</feature>
<evidence type="ECO:0000256" key="3">
    <source>
        <dbReference type="ARBA" id="ARBA00022692"/>
    </source>
</evidence>
<feature type="transmembrane region" description="Helical" evidence="6">
    <location>
        <begin position="12"/>
        <end position="29"/>
    </location>
</feature>
<dbReference type="InterPro" id="IPR015414">
    <property type="entry name" value="TMEM64"/>
</dbReference>
<evidence type="ECO:0000259" key="7">
    <source>
        <dbReference type="Pfam" id="PF09335"/>
    </source>
</evidence>
<dbReference type="InterPro" id="IPR032816">
    <property type="entry name" value="VTT_dom"/>
</dbReference>
<reference evidence="8" key="1">
    <citation type="submission" date="2019-02" db="EMBL/GenBank/DDBJ databases">
        <authorList>
            <person name="Gruber-Vodicka R. H."/>
            <person name="Seah K. B. B."/>
        </authorList>
    </citation>
    <scope>NUCLEOTIDE SEQUENCE</scope>
    <source>
        <strain evidence="9">BECK_BY19</strain>
        <strain evidence="8">BECK_BY8</strain>
    </source>
</reference>
<comment type="subcellular location">
    <subcellularLocation>
        <location evidence="1 6">Cell membrane</location>
        <topology evidence="1 6">Multi-pass membrane protein</topology>
    </subcellularLocation>
</comment>
<proteinExistence type="inferred from homology"/>
<evidence type="ECO:0000256" key="4">
    <source>
        <dbReference type="ARBA" id="ARBA00022989"/>
    </source>
</evidence>
<feature type="transmembrane region" description="Helical" evidence="6">
    <location>
        <begin position="157"/>
        <end position="180"/>
    </location>
</feature>
<evidence type="ECO:0000313" key="8">
    <source>
        <dbReference type="EMBL" id="VFK58839.1"/>
    </source>
</evidence>
<evidence type="ECO:0000256" key="5">
    <source>
        <dbReference type="ARBA" id="ARBA00023136"/>
    </source>
</evidence>
<feature type="transmembrane region" description="Helical" evidence="6">
    <location>
        <begin position="131"/>
        <end position="150"/>
    </location>
</feature>
<accession>A0A450ZYG2</accession>
<dbReference type="EMBL" id="CAADGD010000004">
    <property type="protein sequence ID" value="VFK68596.1"/>
    <property type="molecule type" value="Genomic_DNA"/>
</dbReference>
<dbReference type="Pfam" id="PF09335">
    <property type="entry name" value="VTT_dom"/>
    <property type="match status" value="1"/>
</dbReference>
<protein>
    <recommendedName>
        <fullName evidence="6">TVP38/TMEM64 family membrane protein</fullName>
    </recommendedName>
</protein>
<keyword evidence="4 6" id="KW-1133">Transmembrane helix</keyword>
<name>A0A450ZYG2_9GAMM</name>
<evidence type="ECO:0000313" key="9">
    <source>
        <dbReference type="EMBL" id="VFK68596.1"/>
    </source>
</evidence>
<keyword evidence="2 6" id="KW-1003">Cell membrane</keyword>
<evidence type="ECO:0000256" key="1">
    <source>
        <dbReference type="ARBA" id="ARBA00004651"/>
    </source>
</evidence>
<keyword evidence="5 6" id="KW-0472">Membrane</keyword>
<evidence type="ECO:0000256" key="2">
    <source>
        <dbReference type="ARBA" id="ARBA00022475"/>
    </source>
</evidence>
<keyword evidence="3 6" id="KW-0812">Transmembrane</keyword>
<feature type="transmembrane region" description="Helical" evidence="6">
    <location>
        <begin position="84"/>
        <end position="104"/>
    </location>
</feature>
<feature type="domain" description="VTT" evidence="7">
    <location>
        <begin position="64"/>
        <end position="180"/>
    </location>
</feature>
<dbReference type="PANTHER" id="PTHR12677:SF59">
    <property type="entry name" value="GOLGI APPARATUS MEMBRANE PROTEIN TVP38-RELATED"/>
    <property type="match status" value="1"/>
</dbReference>
<comment type="similarity">
    <text evidence="6">Belongs to the TVP38/TMEM64 family.</text>
</comment>
<sequence>MAMAGKRGTPRRILAFALVVVVGVCLWLGRGLNPALVSEWIGGPGAWSGPIFIGVYAVSTVLFLPGSILALAGGALFGPVWGTLINLIGATLGAGLAFLMARYLGGDWVRARAGARLAAILAGVESEGWRFVAFVRLVPLFPFNLLNYALGLTRISLLPYLVATGICMFPGTLAYTWLGYVGREAASGGEDLIRKGLLALGLLVAVAFLPSLIRRWRGR</sequence>
<feature type="transmembrane region" description="Helical" evidence="6">
    <location>
        <begin position="49"/>
        <end position="72"/>
    </location>
</feature>
<gene>
    <name evidence="8" type="ORF">BECKUNK1418G_GA0071005_100522</name>
    <name evidence="9" type="ORF">BECKUNK1418H_GA0071006_100422</name>
</gene>
<dbReference type="AlphaFoldDB" id="A0A450ZYG2"/>